<organism evidence="1 2">
    <name type="scientific">Rhodopirellula baltica WH47</name>
    <dbReference type="NCBI Taxonomy" id="991778"/>
    <lineage>
        <taxon>Bacteria</taxon>
        <taxon>Pseudomonadati</taxon>
        <taxon>Planctomycetota</taxon>
        <taxon>Planctomycetia</taxon>
        <taxon>Pirellulales</taxon>
        <taxon>Pirellulaceae</taxon>
        <taxon>Rhodopirellula</taxon>
    </lineage>
</organism>
<evidence type="ECO:0000313" key="1">
    <source>
        <dbReference type="EMBL" id="EGF24439.1"/>
    </source>
</evidence>
<gene>
    <name evidence="1" type="ORF">RBWH47_05048</name>
</gene>
<dbReference type="AlphaFoldDB" id="F2B0X8"/>
<protein>
    <submittedName>
        <fullName evidence="1">Uncharacterized protein</fullName>
    </submittedName>
</protein>
<evidence type="ECO:0000313" key="2">
    <source>
        <dbReference type="Proteomes" id="UP000006222"/>
    </source>
</evidence>
<name>F2B0X8_RHOBT</name>
<dbReference type="Proteomes" id="UP000006222">
    <property type="component" value="Unassembled WGS sequence"/>
</dbReference>
<accession>F2B0X8</accession>
<comment type="caution">
    <text evidence="1">The sequence shown here is derived from an EMBL/GenBank/DDBJ whole genome shotgun (WGS) entry which is preliminary data.</text>
</comment>
<proteinExistence type="predicted"/>
<sequence>MDSAVLASQVVHKDATAAFWTSNSSVRVRRLAVFIKLQYWRIVVHLSSTVSVGSV</sequence>
<dbReference type="EMBL" id="AFAR01000289">
    <property type="protein sequence ID" value="EGF24439.1"/>
    <property type="molecule type" value="Genomic_DNA"/>
</dbReference>
<reference evidence="1 2" key="1">
    <citation type="journal article" date="2013" name="Mar. Genomics">
        <title>Expression of sulfatases in Rhodopirellula baltica and the diversity of sulfatases in the genus Rhodopirellula.</title>
        <authorList>
            <person name="Wegner C.E."/>
            <person name="Richter-Heitmann T."/>
            <person name="Klindworth A."/>
            <person name="Klockow C."/>
            <person name="Richter M."/>
            <person name="Achstetter T."/>
            <person name="Glockner F.O."/>
            <person name="Harder J."/>
        </authorList>
    </citation>
    <scope>NUCLEOTIDE SEQUENCE [LARGE SCALE GENOMIC DNA]</scope>
    <source>
        <strain evidence="1 2">WH47</strain>
    </source>
</reference>